<evidence type="ECO:0000256" key="1">
    <source>
        <dbReference type="SAM" id="MobiDB-lite"/>
    </source>
</evidence>
<dbReference type="Proteomes" id="UP000000602">
    <property type="component" value="Chromosome"/>
</dbReference>
<dbReference type="Gene3D" id="3.60.21.10">
    <property type="match status" value="1"/>
</dbReference>
<dbReference type="eggNOG" id="COG1409">
    <property type="taxonomic scope" value="Bacteria"/>
</dbReference>
<feature type="region of interest" description="Disordered" evidence="1">
    <location>
        <begin position="526"/>
        <end position="546"/>
    </location>
</feature>
<dbReference type="SUPFAM" id="SSF56300">
    <property type="entry name" value="Metallo-dependent phosphatases"/>
    <property type="match status" value="1"/>
</dbReference>
<dbReference type="AlphaFoldDB" id="Q6AKE7"/>
<proteinExistence type="predicted"/>
<reference evidence="3" key="1">
    <citation type="journal article" date="2004" name="Environ. Microbiol.">
        <title>The genome of Desulfotalea psychrophila, a sulfate-reducing bacterium from permanently cold Arctic sediments.</title>
        <authorList>
            <person name="Rabus R."/>
            <person name="Ruepp A."/>
            <person name="Frickey T."/>
            <person name="Rattei T."/>
            <person name="Fartmann B."/>
            <person name="Stark M."/>
            <person name="Bauer M."/>
            <person name="Zibat A."/>
            <person name="Lombardot T."/>
            <person name="Becker I."/>
            <person name="Amann J."/>
            <person name="Gellner K."/>
            <person name="Teeling H."/>
            <person name="Leuschner W.D."/>
            <person name="Gloeckner F.-O."/>
            <person name="Lupas A.N."/>
            <person name="Amann R."/>
            <person name="Klenk H.-P."/>
        </authorList>
    </citation>
    <scope>NUCLEOTIDE SEQUENCE [LARGE SCALE GENOMIC DNA]</scope>
    <source>
        <strain evidence="3">DSM 12343 / LSv54</strain>
    </source>
</reference>
<dbReference type="HOGENOM" id="CLU_018956_0_0_7"/>
<dbReference type="OrthoDB" id="8132905at2"/>
<dbReference type="InterPro" id="IPR029052">
    <property type="entry name" value="Metallo-depent_PP-like"/>
</dbReference>
<dbReference type="PANTHER" id="PTHR43143">
    <property type="entry name" value="METALLOPHOSPHOESTERASE, CALCINEURIN SUPERFAMILY"/>
    <property type="match status" value="1"/>
</dbReference>
<keyword evidence="3" id="KW-1185">Reference proteome</keyword>
<dbReference type="EMBL" id="CR522870">
    <property type="protein sequence ID" value="CAG37178.1"/>
    <property type="molecule type" value="Genomic_DNA"/>
</dbReference>
<dbReference type="NCBIfam" id="TIGR03768">
    <property type="entry name" value="RPA4764"/>
    <property type="match status" value="1"/>
</dbReference>
<dbReference type="STRING" id="177439.DP2449"/>
<accession>Q6AKE7</accession>
<protein>
    <recommendedName>
        <fullName evidence="4">Calcineurin-like phosphoesterase domain-containing protein</fullName>
    </recommendedName>
</protein>
<dbReference type="PANTHER" id="PTHR43143:SF1">
    <property type="entry name" value="SERINE_THREONINE-PROTEIN PHOSPHATASE CPPED1"/>
    <property type="match status" value="1"/>
</dbReference>
<gene>
    <name evidence="2" type="ordered locus">DP2449</name>
</gene>
<dbReference type="InterPro" id="IPR051918">
    <property type="entry name" value="STPP_CPPED1"/>
</dbReference>
<dbReference type="RefSeq" id="WP_011189690.1">
    <property type="nucleotide sequence ID" value="NC_006138.1"/>
</dbReference>
<name>Q6AKE7_DESPS</name>
<evidence type="ECO:0000313" key="3">
    <source>
        <dbReference type="Proteomes" id="UP000000602"/>
    </source>
</evidence>
<evidence type="ECO:0008006" key="4">
    <source>
        <dbReference type="Google" id="ProtNLM"/>
    </source>
</evidence>
<sequence>MGVGVTVQASPVVPRLDIMPEGYLPPDVRRDLPYSTFLPWPISILQIRRRPPSLFTTSKRTLLANNTSIYSPVMVYTPHVFDAAIQTVNALHEKKSYDFGISLGDVSNTAMYKELRWYIDILDGEKIRPSSGAHLGEERVDYQKPFQAAGLNKDIPFYQVLGNHDHFLIGSFPIFEDYSKLGLAESFTDNKVWTVTDFLDPYLPNFPALFDTNTLQKGNGKERYLGGVIDGSTENGDIIYAGGPIEKGAKIPKIMADVERRPLKREEWIEEFFTTSSLPEGHGFNRVKDSFGLTHEKRPKGFACYSFQPEYKSDPELEVPVKIIVLDDTQREDDGSRDIHGHGFLDSLRWKWLKKELQEGQEKDQLMVIAAHIPICVAGIGSELEWWAGGKTKNNPLGDPTTKAQNGCTLVELVDLLRDTPNLLMWIAGHRHFNTVKAITSDDVTKPERGFWQVETSSLRDFPQQFRNFEIFFADDDTISIDAVNVDPAVKKGTPAEISRKYAIATQQIVQNPLLPNFKNITEVGPFKDLPSMDPSRPQDNQEDPSVQLPVDLSLADLPVQYHASYNARLSNSLTARMVGVLKKKYRRT</sequence>
<dbReference type="InterPro" id="IPR022507">
    <property type="entry name" value="Metallophosphoesterase_RPA4764"/>
</dbReference>
<evidence type="ECO:0000313" key="2">
    <source>
        <dbReference type="EMBL" id="CAG37178.1"/>
    </source>
</evidence>
<organism evidence="2 3">
    <name type="scientific">Desulfotalea psychrophila (strain LSv54 / DSM 12343)</name>
    <dbReference type="NCBI Taxonomy" id="177439"/>
    <lineage>
        <taxon>Bacteria</taxon>
        <taxon>Pseudomonadati</taxon>
        <taxon>Thermodesulfobacteriota</taxon>
        <taxon>Desulfobulbia</taxon>
        <taxon>Desulfobulbales</taxon>
        <taxon>Desulfocapsaceae</taxon>
        <taxon>Desulfotalea</taxon>
    </lineage>
</organism>
<dbReference type="KEGG" id="dps:DP2449"/>